<evidence type="ECO:0000256" key="9">
    <source>
        <dbReference type="HAMAP-Rule" id="MF_00422"/>
    </source>
</evidence>
<evidence type="ECO:0000313" key="11">
    <source>
        <dbReference type="Proteomes" id="UP000757900"/>
    </source>
</evidence>
<evidence type="ECO:0000256" key="2">
    <source>
        <dbReference type="ARBA" id="ARBA00022448"/>
    </source>
</evidence>
<evidence type="ECO:0000256" key="1">
    <source>
        <dbReference type="ARBA" id="ARBA00004370"/>
    </source>
</evidence>
<evidence type="ECO:0000256" key="4">
    <source>
        <dbReference type="ARBA" id="ARBA00022692"/>
    </source>
</evidence>
<organism evidence="10 11">
    <name type="scientific">Abiotrophia defectiva</name>
    <name type="common">Streptococcus defectivus</name>
    <dbReference type="NCBI Taxonomy" id="46125"/>
    <lineage>
        <taxon>Bacteria</taxon>
        <taxon>Bacillati</taxon>
        <taxon>Bacillota</taxon>
        <taxon>Bacilli</taxon>
        <taxon>Lactobacillales</taxon>
        <taxon>Aerococcaceae</taxon>
        <taxon>Abiotrophia</taxon>
    </lineage>
</organism>
<comment type="similarity">
    <text evidence="9">Belongs to the SecE/SEC61-gamma family.</text>
</comment>
<comment type="caution">
    <text evidence="10">The sequence shown here is derived from an EMBL/GenBank/DDBJ whole genome shotgun (WGS) entry which is preliminary data.</text>
</comment>
<dbReference type="RefSeq" id="WP_023392543.1">
    <property type="nucleotide sequence ID" value="NZ_CAJPUI010000011.1"/>
</dbReference>
<dbReference type="GO" id="GO:0043952">
    <property type="term" value="P:protein transport by the Sec complex"/>
    <property type="evidence" value="ECO:0007669"/>
    <property type="project" value="UniProtKB-UniRule"/>
</dbReference>
<keyword evidence="3 9" id="KW-1003">Cell membrane</keyword>
<dbReference type="Pfam" id="PF00584">
    <property type="entry name" value="SecE"/>
    <property type="match status" value="1"/>
</dbReference>
<dbReference type="PANTHER" id="PTHR33910:SF1">
    <property type="entry name" value="PROTEIN TRANSLOCASE SUBUNIT SECE"/>
    <property type="match status" value="1"/>
</dbReference>
<keyword evidence="4 9" id="KW-0812">Transmembrane</keyword>
<evidence type="ECO:0000256" key="8">
    <source>
        <dbReference type="ARBA" id="ARBA00023136"/>
    </source>
</evidence>
<comment type="function">
    <text evidence="9">Essential subunit of the Sec protein translocation channel SecYEG. Clamps together the 2 halves of SecY. May contact the channel plug during translocation.</text>
</comment>
<evidence type="ECO:0000256" key="6">
    <source>
        <dbReference type="ARBA" id="ARBA00022989"/>
    </source>
</evidence>
<dbReference type="AlphaFoldDB" id="A0A929MQ62"/>
<dbReference type="InterPro" id="IPR038379">
    <property type="entry name" value="SecE_sf"/>
</dbReference>
<evidence type="ECO:0000256" key="3">
    <source>
        <dbReference type="ARBA" id="ARBA00022475"/>
    </source>
</evidence>
<keyword evidence="8 9" id="KW-0472">Membrane</keyword>
<dbReference type="GeneID" id="84817065"/>
<evidence type="ECO:0000256" key="5">
    <source>
        <dbReference type="ARBA" id="ARBA00022927"/>
    </source>
</evidence>
<dbReference type="GO" id="GO:0065002">
    <property type="term" value="P:intracellular protein transmembrane transport"/>
    <property type="evidence" value="ECO:0007669"/>
    <property type="project" value="UniProtKB-UniRule"/>
</dbReference>
<name>A0A929MQ62_ABIDE</name>
<gene>
    <name evidence="9 10" type="primary">secE</name>
    <name evidence="10" type="ORF">HXK00_01340</name>
</gene>
<evidence type="ECO:0000256" key="7">
    <source>
        <dbReference type="ARBA" id="ARBA00023010"/>
    </source>
</evidence>
<dbReference type="InterPro" id="IPR001901">
    <property type="entry name" value="Translocase_SecE/Sec61-g"/>
</dbReference>
<keyword evidence="2 9" id="KW-0813">Transport</keyword>
<dbReference type="GO" id="GO:0008320">
    <property type="term" value="F:protein transmembrane transporter activity"/>
    <property type="evidence" value="ECO:0007669"/>
    <property type="project" value="UniProtKB-UniRule"/>
</dbReference>
<proteinExistence type="inferred from homology"/>
<dbReference type="NCBIfam" id="TIGR00964">
    <property type="entry name" value="secE_bact"/>
    <property type="match status" value="1"/>
</dbReference>
<dbReference type="GO" id="GO:0006605">
    <property type="term" value="P:protein targeting"/>
    <property type="evidence" value="ECO:0007669"/>
    <property type="project" value="UniProtKB-UniRule"/>
</dbReference>
<evidence type="ECO:0000313" key="10">
    <source>
        <dbReference type="EMBL" id="MBF0934270.1"/>
    </source>
</evidence>
<comment type="subcellular location">
    <subcellularLocation>
        <location evidence="9">Cell membrane</location>
        <topology evidence="9">Single-pass membrane protein</topology>
    </subcellularLocation>
    <subcellularLocation>
        <location evidence="1">Membrane</location>
    </subcellularLocation>
</comment>
<comment type="subunit">
    <text evidence="9">Component of the Sec protein translocase complex. Heterotrimer consisting of SecY, SecE and SecG subunits. The heterotrimers can form oligomers, although 1 heterotrimer is thought to be able to translocate proteins. Interacts with the ribosome. Interacts with SecDF, and other proteins may be involved. Interacts with SecA.</text>
</comment>
<dbReference type="HAMAP" id="MF_00422">
    <property type="entry name" value="SecE"/>
    <property type="match status" value="1"/>
</dbReference>
<dbReference type="GO" id="GO:0005886">
    <property type="term" value="C:plasma membrane"/>
    <property type="evidence" value="ECO:0007669"/>
    <property type="project" value="UniProtKB-SubCell"/>
</dbReference>
<dbReference type="EMBL" id="JABZFV010000009">
    <property type="protein sequence ID" value="MBF0934270.1"/>
    <property type="molecule type" value="Genomic_DNA"/>
</dbReference>
<dbReference type="InterPro" id="IPR005807">
    <property type="entry name" value="SecE_bac"/>
</dbReference>
<dbReference type="Gene3D" id="1.20.5.1030">
    <property type="entry name" value="Preprotein translocase secy subunit"/>
    <property type="match status" value="1"/>
</dbReference>
<dbReference type="GO" id="GO:0009306">
    <property type="term" value="P:protein secretion"/>
    <property type="evidence" value="ECO:0007669"/>
    <property type="project" value="UniProtKB-UniRule"/>
</dbReference>
<accession>A0A929MQ62</accession>
<dbReference type="Proteomes" id="UP000757900">
    <property type="component" value="Unassembled WGS sequence"/>
</dbReference>
<protein>
    <recommendedName>
        <fullName evidence="9">Protein translocase subunit SecE</fullName>
    </recommendedName>
</protein>
<feature type="transmembrane region" description="Helical" evidence="9">
    <location>
        <begin position="25"/>
        <end position="47"/>
    </location>
</feature>
<keyword evidence="5 9" id="KW-0653">Protein transport</keyword>
<keyword evidence="7 9" id="KW-0811">Translocation</keyword>
<keyword evidence="6 9" id="KW-1133">Transmembrane helix</keyword>
<reference evidence="10" key="1">
    <citation type="submission" date="2020-04" db="EMBL/GenBank/DDBJ databases">
        <title>Deep metagenomics examines the oral microbiome during advanced dental caries in children, revealing novel taxa and co-occurrences with host molecules.</title>
        <authorList>
            <person name="Baker J.L."/>
            <person name="Morton J.T."/>
            <person name="Dinis M."/>
            <person name="Alvarez R."/>
            <person name="Tran N.C."/>
            <person name="Knight R."/>
            <person name="Edlund A."/>
        </authorList>
    </citation>
    <scope>NUCLEOTIDE SEQUENCE</scope>
    <source>
        <strain evidence="10">JCVI_23_bin.16</strain>
    </source>
</reference>
<sequence>MGYIKNVGKEMKRVTWPSLGEVNKYTWTVIIMVVLLGLYFGGIDFGLSNLLNYFYAL</sequence>
<dbReference type="PANTHER" id="PTHR33910">
    <property type="entry name" value="PROTEIN TRANSLOCASE SUBUNIT SECE"/>
    <property type="match status" value="1"/>
</dbReference>
<dbReference type="PROSITE" id="PS01067">
    <property type="entry name" value="SECE_SEC61G"/>
    <property type="match status" value="1"/>
</dbReference>